<feature type="region of interest" description="Disordered" evidence="1">
    <location>
        <begin position="223"/>
        <end position="326"/>
    </location>
</feature>
<protein>
    <submittedName>
        <fullName evidence="2">Uncharacterized protein</fullName>
    </submittedName>
</protein>
<dbReference type="InterPro" id="IPR025048">
    <property type="entry name" value="DUF3987"/>
</dbReference>
<proteinExistence type="predicted"/>
<feature type="region of interest" description="Disordered" evidence="1">
    <location>
        <begin position="390"/>
        <end position="455"/>
    </location>
</feature>
<dbReference type="Pfam" id="PF13148">
    <property type="entry name" value="DUF3987"/>
    <property type="match status" value="1"/>
</dbReference>
<name>A0A6P2D2T4_9BACT</name>
<dbReference type="GO" id="GO:0003700">
    <property type="term" value="F:DNA-binding transcription factor activity"/>
    <property type="evidence" value="ECO:0007669"/>
    <property type="project" value="InterPro"/>
</dbReference>
<reference evidence="2 3" key="1">
    <citation type="submission" date="2019-05" db="EMBL/GenBank/DDBJ databases">
        <authorList>
            <consortium name="Science for Life Laboratories"/>
        </authorList>
    </citation>
    <scope>NUCLEOTIDE SEQUENCE [LARGE SCALE GENOMIC DNA]</scope>
    <source>
        <strain evidence="2">Soil9</strain>
    </source>
</reference>
<feature type="compositionally biased region" description="Low complexity" evidence="1">
    <location>
        <begin position="408"/>
        <end position="432"/>
    </location>
</feature>
<organism evidence="2 3">
    <name type="scientific">Gemmata massiliana</name>
    <dbReference type="NCBI Taxonomy" id="1210884"/>
    <lineage>
        <taxon>Bacteria</taxon>
        <taxon>Pseudomonadati</taxon>
        <taxon>Planctomycetota</taxon>
        <taxon>Planctomycetia</taxon>
        <taxon>Gemmatales</taxon>
        <taxon>Gemmataceae</taxon>
        <taxon>Gemmata</taxon>
    </lineage>
</organism>
<feature type="compositionally biased region" description="Polar residues" evidence="1">
    <location>
        <begin position="307"/>
        <end position="321"/>
    </location>
</feature>
<dbReference type="AlphaFoldDB" id="A0A6P2D2T4"/>
<evidence type="ECO:0000313" key="2">
    <source>
        <dbReference type="EMBL" id="VTR95167.1"/>
    </source>
</evidence>
<dbReference type="GO" id="GO:0006352">
    <property type="term" value="P:DNA-templated transcription initiation"/>
    <property type="evidence" value="ECO:0007669"/>
    <property type="project" value="InterPro"/>
</dbReference>
<dbReference type="KEGG" id="gms:SOIL9_25470"/>
<gene>
    <name evidence="2" type="ORF">SOIL9_25470</name>
</gene>
<evidence type="ECO:0000313" key="3">
    <source>
        <dbReference type="Proteomes" id="UP000464178"/>
    </source>
</evidence>
<accession>A0A6P2D2T4</accession>
<evidence type="ECO:0000256" key="1">
    <source>
        <dbReference type="SAM" id="MobiDB-lite"/>
    </source>
</evidence>
<feature type="compositionally biased region" description="Pro residues" evidence="1">
    <location>
        <begin position="266"/>
        <end position="283"/>
    </location>
</feature>
<keyword evidence="3" id="KW-1185">Reference proteome</keyword>
<sequence>MLNLDLTPTLLPRPTQQELAARCGLTETDVSRCLKDAGPGAQNLLGAGPGSGPGHGWRPARDRFLIAVARPAFWCNCNPLLDRIYLPAVQTLGSRRRFSFVVSYNSPGTIRRVQDAAGPIHGHIVRPIPQPPHQHSLDDATRALIRAKVRQLAHRFRLPPTDVPDLEQDLALHVWSRLDHFDPDRQPDHGAFIRMLVGHAAATAFRTRVRRTRHAPRSLDALLRAAPGSSEPTDPGPAPEPSTRRPGTARPCWPPCPARSGAWPRPSRPGPWPPRRTPPPAPARPAENRVWALGHSTRHCPRGARSPPNTFQTRSARSSSPCPGPRSAILRSLRSRPWPCAAGMVETARTIRLKNSWAEPAMIWAAVVGDSGALKTPPYKRAVAPVVAMQARTRRRTAPRPRRTGLNCASTSARSAGTRTTTGAGSSCTGTSSPGGSGASPGTRGAAGGSDEPNWLSMHRGDALIYDRKTGDKTSVFVPHACVSVCGGVQPGPLTRLASRDLFDSGLVARLVFAMPPRAPKTWSDEQISSETKAAADRSLDALYALAGGVDEDGAPRPRAGALAGPARERLKGFVNAWGLKQFEAEGERAAALAKLKALPGQFALIHHTVATTAGPIGLENIEAGIRIAEWCARETERVYALIHESAGDKEVRKLLEVVARLAGRHGGRQTVALL</sequence>
<dbReference type="Proteomes" id="UP000464178">
    <property type="component" value="Chromosome"/>
</dbReference>
<dbReference type="InterPro" id="IPR013325">
    <property type="entry name" value="RNA_pol_sigma_r2"/>
</dbReference>
<dbReference type="EMBL" id="LR593886">
    <property type="protein sequence ID" value="VTR95167.1"/>
    <property type="molecule type" value="Genomic_DNA"/>
</dbReference>
<dbReference type="SUPFAM" id="SSF88946">
    <property type="entry name" value="Sigma2 domain of RNA polymerase sigma factors"/>
    <property type="match status" value="1"/>
</dbReference>
<feature type="compositionally biased region" description="Basic residues" evidence="1">
    <location>
        <begin position="392"/>
        <end position="403"/>
    </location>
</feature>